<evidence type="ECO:0000313" key="3">
    <source>
        <dbReference type="Proteomes" id="UP000665020"/>
    </source>
</evidence>
<dbReference type="InterPro" id="IPR014044">
    <property type="entry name" value="CAP_dom"/>
</dbReference>
<dbReference type="KEGG" id="ifn:GM661_16695"/>
<accession>A0A8A7KKV0</accession>
<organism evidence="2 3">
    <name type="scientific">Iocasia fonsfrigidae</name>
    <dbReference type="NCBI Taxonomy" id="2682810"/>
    <lineage>
        <taxon>Bacteria</taxon>
        <taxon>Bacillati</taxon>
        <taxon>Bacillota</taxon>
        <taxon>Clostridia</taxon>
        <taxon>Halanaerobiales</taxon>
        <taxon>Halanaerobiaceae</taxon>
        <taxon>Iocasia</taxon>
    </lineage>
</organism>
<dbReference type="Proteomes" id="UP000665020">
    <property type="component" value="Chromosome"/>
</dbReference>
<dbReference type="Gene3D" id="3.40.33.10">
    <property type="entry name" value="CAP"/>
    <property type="match status" value="1"/>
</dbReference>
<proteinExistence type="predicted"/>
<dbReference type="CDD" id="cd05379">
    <property type="entry name" value="CAP_bacterial"/>
    <property type="match status" value="1"/>
</dbReference>
<dbReference type="InterPro" id="IPR035940">
    <property type="entry name" value="CAP_sf"/>
</dbReference>
<dbReference type="EMBL" id="CP046640">
    <property type="protein sequence ID" value="QTL99467.1"/>
    <property type="molecule type" value="Genomic_DNA"/>
</dbReference>
<dbReference type="PANTHER" id="PTHR31157:SF1">
    <property type="entry name" value="SCP DOMAIN-CONTAINING PROTEIN"/>
    <property type="match status" value="1"/>
</dbReference>
<dbReference type="AlphaFoldDB" id="A0A8A7KKV0"/>
<dbReference type="RefSeq" id="WP_230867810.1">
    <property type="nucleotide sequence ID" value="NZ_CP046640.1"/>
</dbReference>
<gene>
    <name evidence="2" type="ORF">GM661_16695</name>
</gene>
<feature type="domain" description="SCP" evidence="1">
    <location>
        <begin position="122"/>
        <end position="234"/>
    </location>
</feature>
<protein>
    <recommendedName>
        <fullName evidence="1">SCP domain-containing protein</fullName>
    </recommendedName>
</protein>
<sequence>MKTKCFSVFLIIILLVNFMFLGFPSLPKAEAGFFNEHKDSIYTVVKGLIMLWIFNLIRDNATGSGSDDIITSTIKKGLNIDLDDAVADEGETIEIDSEETEDNPVSNYKGVSIGTKEKEMIDIINEIRQERGLNPLEVDNRLVYVARKKAQDMVDNNYFDHQSPNYGSPFEMIKSQKINYSLAGENLAGAATINKAVDSLMSSPEHRGNILKARYDKVGIGIIEDGPYGLMIVQLFIDSPDPAE</sequence>
<evidence type="ECO:0000313" key="2">
    <source>
        <dbReference type="EMBL" id="QTL99467.1"/>
    </source>
</evidence>
<dbReference type="Pfam" id="PF00188">
    <property type="entry name" value="CAP"/>
    <property type="match status" value="1"/>
</dbReference>
<name>A0A8A7KKV0_9FIRM</name>
<keyword evidence="3" id="KW-1185">Reference proteome</keyword>
<dbReference type="PANTHER" id="PTHR31157">
    <property type="entry name" value="SCP DOMAIN-CONTAINING PROTEIN"/>
    <property type="match status" value="1"/>
</dbReference>
<reference evidence="2" key="1">
    <citation type="submission" date="2019-12" db="EMBL/GenBank/DDBJ databases">
        <authorList>
            <person name="zhang j."/>
            <person name="sun C.M."/>
        </authorList>
    </citation>
    <scope>NUCLEOTIDE SEQUENCE</scope>
    <source>
        <strain evidence="2">NS-1</strain>
    </source>
</reference>
<dbReference type="SUPFAM" id="SSF55797">
    <property type="entry name" value="PR-1-like"/>
    <property type="match status" value="1"/>
</dbReference>
<evidence type="ECO:0000259" key="1">
    <source>
        <dbReference type="Pfam" id="PF00188"/>
    </source>
</evidence>